<reference evidence="3 4" key="2">
    <citation type="journal article" date="2008" name="Nature">
        <title>The Phaeodactylum genome reveals the evolutionary history of diatom genomes.</title>
        <authorList>
            <person name="Bowler C."/>
            <person name="Allen A.E."/>
            <person name="Badger J.H."/>
            <person name="Grimwood J."/>
            <person name="Jabbari K."/>
            <person name="Kuo A."/>
            <person name="Maheswari U."/>
            <person name="Martens C."/>
            <person name="Maumus F."/>
            <person name="Otillar R.P."/>
            <person name="Rayko E."/>
            <person name="Salamov A."/>
            <person name="Vandepoele K."/>
            <person name="Beszteri B."/>
            <person name="Gruber A."/>
            <person name="Heijde M."/>
            <person name="Katinka M."/>
            <person name="Mock T."/>
            <person name="Valentin K."/>
            <person name="Verret F."/>
            <person name="Berges J.A."/>
            <person name="Brownlee C."/>
            <person name="Cadoret J.P."/>
            <person name="Chiovitti A."/>
            <person name="Choi C.J."/>
            <person name="Coesel S."/>
            <person name="De Martino A."/>
            <person name="Detter J.C."/>
            <person name="Durkin C."/>
            <person name="Falciatore A."/>
            <person name="Fournet J."/>
            <person name="Haruta M."/>
            <person name="Huysman M.J."/>
            <person name="Jenkins B.D."/>
            <person name="Jiroutova K."/>
            <person name="Jorgensen R.E."/>
            <person name="Joubert Y."/>
            <person name="Kaplan A."/>
            <person name="Kroger N."/>
            <person name="Kroth P.G."/>
            <person name="La Roche J."/>
            <person name="Lindquist E."/>
            <person name="Lommer M."/>
            <person name="Martin-Jezequel V."/>
            <person name="Lopez P.J."/>
            <person name="Lucas S."/>
            <person name="Mangogna M."/>
            <person name="McGinnis K."/>
            <person name="Medlin L.K."/>
            <person name="Montsant A."/>
            <person name="Oudot-Le Secq M.P."/>
            <person name="Napoli C."/>
            <person name="Obornik M."/>
            <person name="Parker M.S."/>
            <person name="Petit J.L."/>
            <person name="Porcel B.M."/>
            <person name="Poulsen N."/>
            <person name="Robison M."/>
            <person name="Rychlewski L."/>
            <person name="Rynearson T.A."/>
            <person name="Schmutz J."/>
            <person name="Shapiro H."/>
            <person name="Siaut M."/>
            <person name="Stanley M."/>
            <person name="Sussman M.R."/>
            <person name="Taylor A.R."/>
            <person name="Vardi A."/>
            <person name="von Dassow P."/>
            <person name="Vyverman W."/>
            <person name="Willis A."/>
            <person name="Wyrwicz L.S."/>
            <person name="Rokhsar D.S."/>
            <person name="Weissenbach J."/>
            <person name="Armbrust E.V."/>
            <person name="Green B.R."/>
            <person name="Van de Peer Y."/>
            <person name="Grigoriev I.V."/>
        </authorList>
    </citation>
    <scope>NUCLEOTIDE SEQUENCE [LARGE SCALE GENOMIC DNA]</scope>
    <source>
        <strain evidence="3 4">CCMP1335</strain>
    </source>
</reference>
<keyword evidence="4" id="KW-1185">Reference proteome</keyword>
<sequence length="273" mass="31026">MGNGFSFFTGNSAATVDDTPDKAAVPSPTIESKQEQDTNPAAAKSPKQASHGAREKRVVSAAKADAKHKQTTAAKRGKKTDLDIKWDNQFKELQKFQKKTGHCLVPFHYDANPSLGLWVSNQRCRKDKLSEDRLDRLDAIGFEWSVRQTSSSPSPPRSKQTTPKAKMTIPKAKSTATSKKEEKEVASATKKSVKPKLSPPRRKTFEANWNSSFRDLQNFKKKMNHCRVPRRYEQNFQLGEWVHTQRQSFRKGILPQKRIDRLNEVGFEWALSR</sequence>
<dbReference type="Pfam" id="PF03457">
    <property type="entry name" value="HA"/>
    <property type="match status" value="2"/>
</dbReference>
<dbReference type="PANTHER" id="PTHR33418">
    <property type="entry name" value="HELICASE-ASSOCIATED"/>
    <property type="match status" value="1"/>
</dbReference>
<dbReference type="OMA" id="WLANFAQ"/>
<evidence type="ECO:0000313" key="3">
    <source>
        <dbReference type="EMBL" id="EED89007.1"/>
    </source>
</evidence>
<evidence type="ECO:0000259" key="2">
    <source>
        <dbReference type="Pfam" id="PF03457"/>
    </source>
</evidence>
<accession>B8CCT8</accession>
<gene>
    <name evidence="3" type="ORF">THAPSDRAFT_9975</name>
</gene>
<feature type="compositionally biased region" description="Basic residues" evidence="1">
    <location>
        <begin position="191"/>
        <end position="202"/>
    </location>
</feature>
<dbReference type="InParanoid" id="B8CCT8"/>
<feature type="domain" description="Helicase-associated" evidence="2">
    <location>
        <begin position="83"/>
        <end position="142"/>
    </location>
</feature>
<dbReference type="Gene3D" id="6.10.140.530">
    <property type="match status" value="2"/>
</dbReference>
<evidence type="ECO:0000313" key="4">
    <source>
        <dbReference type="Proteomes" id="UP000001449"/>
    </source>
</evidence>
<feature type="region of interest" description="Disordered" evidence="1">
    <location>
        <begin position="1"/>
        <end position="82"/>
    </location>
</feature>
<feature type="compositionally biased region" description="Low complexity" evidence="1">
    <location>
        <begin position="147"/>
        <end position="164"/>
    </location>
</feature>
<dbReference type="PaxDb" id="35128-Thaps9975"/>
<proteinExistence type="predicted"/>
<dbReference type="GeneID" id="7441833"/>
<dbReference type="KEGG" id="tps:THAPSDRAFT_9975"/>
<organism evidence="3 4">
    <name type="scientific">Thalassiosira pseudonana</name>
    <name type="common">Marine diatom</name>
    <name type="synonym">Cyclotella nana</name>
    <dbReference type="NCBI Taxonomy" id="35128"/>
    <lineage>
        <taxon>Eukaryota</taxon>
        <taxon>Sar</taxon>
        <taxon>Stramenopiles</taxon>
        <taxon>Ochrophyta</taxon>
        <taxon>Bacillariophyta</taxon>
        <taxon>Coscinodiscophyceae</taxon>
        <taxon>Thalassiosirophycidae</taxon>
        <taxon>Thalassiosirales</taxon>
        <taxon>Thalassiosiraceae</taxon>
        <taxon>Thalassiosira</taxon>
    </lineage>
</organism>
<protein>
    <recommendedName>
        <fullName evidence="2">Helicase-associated domain-containing protein</fullName>
    </recommendedName>
</protein>
<dbReference type="PANTHER" id="PTHR33418:SF1">
    <property type="entry name" value="HELICASE-ASSOCIATED DOMAIN-CONTAINING PROTEIN"/>
    <property type="match status" value="1"/>
</dbReference>
<dbReference type="Proteomes" id="UP000001449">
    <property type="component" value="Chromosome 14"/>
</dbReference>
<feature type="compositionally biased region" description="Polar residues" evidence="1">
    <location>
        <begin position="1"/>
        <end position="14"/>
    </location>
</feature>
<feature type="domain" description="Helicase-associated" evidence="2">
    <location>
        <begin position="206"/>
        <end position="267"/>
    </location>
</feature>
<evidence type="ECO:0000256" key="1">
    <source>
        <dbReference type="SAM" id="MobiDB-lite"/>
    </source>
</evidence>
<feature type="region of interest" description="Disordered" evidence="1">
    <location>
        <begin position="146"/>
        <end position="203"/>
    </location>
</feature>
<dbReference type="HOGENOM" id="CLU_064419_0_0_1"/>
<dbReference type="AlphaFoldDB" id="B8CCT8"/>
<dbReference type="EMBL" id="CM000649">
    <property type="protein sequence ID" value="EED89007.1"/>
    <property type="molecule type" value="Genomic_DNA"/>
</dbReference>
<name>B8CCT8_THAPS</name>
<dbReference type="InterPro" id="IPR005114">
    <property type="entry name" value="Helicase_assoc"/>
</dbReference>
<reference evidence="3 4" key="1">
    <citation type="journal article" date="2004" name="Science">
        <title>The genome of the diatom Thalassiosira pseudonana: ecology, evolution, and metabolism.</title>
        <authorList>
            <person name="Armbrust E.V."/>
            <person name="Berges J.A."/>
            <person name="Bowler C."/>
            <person name="Green B.R."/>
            <person name="Martinez D."/>
            <person name="Putnam N.H."/>
            <person name="Zhou S."/>
            <person name="Allen A.E."/>
            <person name="Apt K.E."/>
            <person name="Bechner M."/>
            <person name="Brzezinski M.A."/>
            <person name="Chaal B.K."/>
            <person name="Chiovitti A."/>
            <person name="Davis A.K."/>
            <person name="Demarest M.S."/>
            <person name="Detter J.C."/>
            <person name="Glavina T."/>
            <person name="Goodstein D."/>
            <person name="Hadi M.Z."/>
            <person name="Hellsten U."/>
            <person name="Hildebrand M."/>
            <person name="Jenkins B.D."/>
            <person name="Jurka J."/>
            <person name="Kapitonov V.V."/>
            <person name="Kroger N."/>
            <person name="Lau W.W."/>
            <person name="Lane T.W."/>
            <person name="Larimer F.W."/>
            <person name="Lippmeier J.C."/>
            <person name="Lucas S."/>
            <person name="Medina M."/>
            <person name="Montsant A."/>
            <person name="Obornik M."/>
            <person name="Parker M.S."/>
            <person name="Palenik B."/>
            <person name="Pazour G.J."/>
            <person name="Richardson P.M."/>
            <person name="Rynearson T.A."/>
            <person name="Saito M.A."/>
            <person name="Schwartz D.C."/>
            <person name="Thamatrakoln K."/>
            <person name="Valentin K."/>
            <person name="Vardi A."/>
            <person name="Wilkerson F.P."/>
            <person name="Rokhsar D.S."/>
        </authorList>
    </citation>
    <scope>NUCLEOTIDE SEQUENCE [LARGE SCALE GENOMIC DNA]</scope>
    <source>
        <strain evidence="3 4">CCMP1335</strain>
    </source>
</reference>
<dbReference type="RefSeq" id="XP_002293998.1">
    <property type="nucleotide sequence ID" value="XM_002293962.1"/>
</dbReference>
<feature type="compositionally biased region" description="Basic and acidic residues" evidence="1">
    <location>
        <begin position="52"/>
        <end position="68"/>
    </location>
</feature>